<feature type="transmembrane region" description="Helical" evidence="10">
    <location>
        <begin position="142"/>
        <end position="160"/>
    </location>
</feature>
<feature type="transmembrane region" description="Helical" evidence="10">
    <location>
        <begin position="180"/>
        <end position="200"/>
    </location>
</feature>
<dbReference type="PANTHER" id="PTHR22601">
    <property type="entry name" value="ISP4 LIKE PROTEIN"/>
    <property type="match status" value="1"/>
</dbReference>
<feature type="compositionally biased region" description="Polar residues" evidence="9">
    <location>
        <begin position="19"/>
        <end position="28"/>
    </location>
</feature>
<evidence type="ECO:0000256" key="3">
    <source>
        <dbReference type="ARBA" id="ARBA00022448"/>
    </source>
</evidence>
<evidence type="ECO:0000256" key="10">
    <source>
        <dbReference type="SAM" id="Phobius"/>
    </source>
</evidence>
<keyword evidence="5" id="KW-0571">Peptide transport</keyword>
<feature type="transmembrane region" description="Helical" evidence="10">
    <location>
        <begin position="316"/>
        <end position="336"/>
    </location>
</feature>
<dbReference type="GO" id="GO:0035673">
    <property type="term" value="F:oligopeptide transmembrane transporter activity"/>
    <property type="evidence" value="ECO:0007669"/>
    <property type="project" value="InterPro"/>
</dbReference>
<evidence type="ECO:0000313" key="11">
    <source>
        <dbReference type="EMBL" id="TPX77723.1"/>
    </source>
</evidence>
<feature type="transmembrane region" description="Helical" evidence="10">
    <location>
        <begin position="356"/>
        <end position="377"/>
    </location>
</feature>
<dbReference type="OrthoDB" id="9986677at2759"/>
<dbReference type="GO" id="GO:0016020">
    <property type="term" value="C:membrane"/>
    <property type="evidence" value="ECO:0007669"/>
    <property type="project" value="UniProtKB-SubCell"/>
</dbReference>
<dbReference type="InterPro" id="IPR004648">
    <property type="entry name" value="Oligpept_transpt"/>
</dbReference>
<feature type="transmembrane region" description="Helical" evidence="10">
    <location>
        <begin position="681"/>
        <end position="701"/>
    </location>
</feature>
<evidence type="ECO:0000256" key="2">
    <source>
        <dbReference type="ARBA" id="ARBA00008807"/>
    </source>
</evidence>
<comment type="similarity">
    <text evidence="2">Belongs to the oligopeptide OPT transporter family.</text>
</comment>
<evidence type="ECO:0000256" key="6">
    <source>
        <dbReference type="ARBA" id="ARBA00022927"/>
    </source>
</evidence>
<dbReference type="NCBIfam" id="TIGR00728">
    <property type="entry name" value="OPT_sfam"/>
    <property type="match status" value="1"/>
</dbReference>
<feature type="transmembrane region" description="Helical" evidence="10">
    <location>
        <begin position="237"/>
        <end position="256"/>
    </location>
</feature>
<dbReference type="Pfam" id="PF03169">
    <property type="entry name" value="OPT"/>
    <property type="match status" value="1"/>
</dbReference>
<keyword evidence="3" id="KW-0813">Transport</keyword>
<dbReference type="Proteomes" id="UP000320333">
    <property type="component" value="Unassembled WGS sequence"/>
</dbReference>
<evidence type="ECO:0000256" key="8">
    <source>
        <dbReference type="ARBA" id="ARBA00023136"/>
    </source>
</evidence>
<keyword evidence="6" id="KW-0653">Protein transport</keyword>
<dbReference type="NCBIfam" id="TIGR00727">
    <property type="entry name" value="ISP4_OPT"/>
    <property type="match status" value="1"/>
</dbReference>
<evidence type="ECO:0008006" key="13">
    <source>
        <dbReference type="Google" id="ProtNLM"/>
    </source>
</evidence>
<feature type="transmembrane region" description="Helical" evidence="10">
    <location>
        <begin position="651"/>
        <end position="669"/>
    </location>
</feature>
<dbReference type="InterPro" id="IPR004813">
    <property type="entry name" value="OPT"/>
</dbReference>
<feature type="transmembrane region" description="Helical" evidence="10">
    <location>
        <begin position="758"/>
        <end position="780"/>
    </location>
</feature>
<dbReference type="AlphaFoldDB" id="A0A507FN94"/>
<dbReference type="EMBL" id="QEAP01000015">
    <property type="protein sequence ID" value="TPX77723.1"/>
    <property type="molecule type" value="Genomic_DNA"/>
</dbReference>
<feature type="transmembrane region" description="Helical" evidence="10">
    <location>
        <begin position="557"/>
        <end position="582"/>
    </location>
</feature>
<feature type="transmembrane region" description="Helical" evidence="10">
    <location>
        <begin position="440"/>
        <end position="461"/>
    </location>
</feature>
<feature type="region of interest" description="Disordered" evidence="9">
    <location>
        <begin position="50"/>
        <end position="85"/>
    </location>
</feature>
<evidence type="ECO:0000256" key="9">
    <source>
        <dbReference type="SAM" id="MobiDB-lite"/>
    </source>
</evidence>
<evidence type="ECO:0000313" key="12">
    <source>
        <dbReference type="Proteomes" id="UP000320333"/>
    </source>
</evidence>
<evidence type="ECO:0000256" key="5">
    <source>
        <dbReference type="ARBA" id="ARBA00022856"/>
    </source>
</evidence>
<feature type="transmembrane region" description="Helical" evidence="10">
    <location>
        <begin position="729"/>
        <end position="746"/>
    </location>
</feature>
<reference evidence="11 12" key="1">
    <citation type="journal article" date="2019" name="Sci. Rep.">
        <title>Comparative genomics of chytrid fungi reveal insights into the obligate biotrophic and pathogenic lifestyle of Synchytrium endobioticum.</title>
        <authorList>
            <person name="van de Vossenberg B.T.L.H."/>
            <person name="Warris S."/>
            <person name="Nguyen H.D.T."/>
            <person name="van Gent-Pelzer M.P.E."/>
            <person name="Joly D.L."/>
            <person name="van de Geest H.C."/>
            <person name="Bonants P.J.M."/>
            <person name="Smith D.S."/>
            <person name="Levesque C.A."/>
            <person name="van der Lee T.A.J."/>
        </authorList>
    </citation>
    <scope>NUCLEOTIDE SEQUENCE [LARGE SCALE GENOMIC DNA]</scope>
    <source>
        <strain evidence="11 12">CBS 675.73</strain>
    </source>
</reference>
<feature type="transmembrane region" description="Helical" evidence="10">
    <location>
        <begin position="276"/>
        <end position="309"/>
    </location>
</feature>
<sequence>MSTTYTPAGSEDAKLEQHSIPSAATQHINSKRKTALEALSMRSYRRAIPPAPSALPDEVTVHPTPLQSDEADANDEDMETEEEEEKDTYIDEIYQIIDSVVPRTDRPKLPALTFRVWLLGLLFGTLFCVGNTIFTFRTNVTVLPAVIPVLMAYPCGRFLARVLPRGILNPGRFNHKEHALIYVISSTMSSTPYALNNVIVQRYLLNQTSLSIGAGVCFAIVTQCFGYGFAGVTRRYLVRPAAMLWPSTLATIAMLNSLHRKDDVSKGRYPMSRFRFFFLASSAMFFYTFLPQYVAPMLSAISVICWFVSNKANNTLALVLGSSSPGAGVGFLSFTLDWSLFSTIFAPITSPLWAVINQFIGIYLFMWIVVPLCWWFNAFDGDQLVGRDTQYGFALNTAFIYDKNGSKIGAADMVSRDNLLMFNQTLYDSKKPIYITTYFAIHYCSSFIVFVAALVHVLLWYGPDIWHRLRTSVNELDSEDIHAVLMDVYPEVPDWWYIALLLVTMAGGIWICSTDAFQLPWWGVVIAVVLAIVSMVPIGIIQAISGQQIGLNVMSEFLIGLLLPGKVAAVMTFKTFSYMAMYQGLNLTMDMKMGHYMKIPPRSLFLAQLVSTVWGACVSTTAACALLESFGTNPTGDHYWKVQDLPSNSGWNLQNYNTFFSAGVIWGAIGPVRFFGQGSPYFKTLLGFVVGFILPVIPWLMHKIQPNGYWHLINIPLITVLSQNPYSQQSNLITPLLVAIFVNYYLKLYRTLWWKKYAYVMSAAFDAGSSIAVLVIFFFAKYNPSFTMPFPVWFMNPADTERCLPDRVLTCLGHKNMGDGFGGQYVQALDPDC</sequence>
<keyword evidence="8 10" id="KW-0472">Membrane</keyword>
<keyword evidence="12" id="KW-1185">Reference proteome</keyword>
<keyword evidence="4 10" id="KW-0812">Transmembrane</keyword>
<feature type="transmembrane region" description="Helical" evidence="10">
    <location>
        <begin position="495"/>
        <end position="512"/>
    </location>
</feature>
<evidence type="ECO:0000256" key="7">
    <source>
        <dbReference type="ARBA" id="ARBA00022989"/>
    </source>
</evidence>
<feature type="transmembrane region" description="Helical" evidence="10">
    <location>
        <begin position="212"/>
        <end position="230"/>
    </location>
</feature>
<feature type="transmembrane region" description="Helical" evidence="10">
    <location>
        <begin position="519"/>
        <end position="545"/>
    </location>
</feature>
<gene>
    <name evidence="11" type="ORF">CcCBS67573_g00979</name>
</gene>
<feature type="transmembrane region" description="Helical" evidence="10">
    <location>
        <begin position="116"/>
        <end position="136"/>
    </location>
</feature>
<comment type="subcellular location">
    <subcellularLocation>
        <location evidence="1">Membrane</location>
        <topology evidence="1">Multi-pass membrane protein</topology>
    </subcellularLocation>
</comment>
<evidence type="ECO:0000256" key="4">
    <source>
        <dbReference type="ARBA" id="ARBA00022692"/>
    </source>
</evidence>
<name>A0A507FN94_9FUNG</name>
<evidence type="ECO:0000256" key="1">
    <source>
        <dbReference type="ARBA" id="ARBA00004141"/>
    </source>
</evidence>
<feature type="transmembrane region" description="Helical" evidence="10">
    <location>
        <begin position="603"/>
        <end position="631"/>
    </location>
</feature>
<dbReference type="GO" id="GO:0015031">
    <property type="term" value="P:protein transport"/>
    <property type="evidence" value="ECO:0007669"/>
    <property type="project" value="UniProtKB-KW"/>
</dbReference>
<comment type="caution">
    <text evidence="11">The sequence shown here is derived from an EMBL/GenBank/DDBJ whole genome shotgun (WGS) entry which is preliminary data.</text>
</comment>
<accession>A0A507FN94</accession>
<feature type="region of interest" description="Disordered" evidence="9">
    <location>
        <begin position="1"/>
        <end position="29"/>
    </location>
</feature>
<protein>
    <recommendedName>
        <fullName evidence="13">OPT family small oligopeptide transporter</fullName>
    </recommendedName>
</protein>
<organism evidence="11 12">
    <name type="scientific">Chytriomyces confervae</name>
    <dbReference type="NCBI Taxonomy" id="246404"/>
    <lineage>
        <taxon>Eukaryota</taxon>
        <taxon>Fungi</taxon>
        <taxon>Fungi incertae sedis</taxon>
        <taxon>Chytridiomycota</taxon>
        <taxon>Chytridiomycota incertae sedis</taxon>
        <taxon>Chytridiomycetes</taxon>
        <taxon>Chytridiales</taxon>
        <taxon>Chytriomycetaceae</taxon>
        <taxon>Chytriomyces</taxon>
    </lineage>
</organism>
<proteinExistence type="inferred from homology"/>
<feature type="compositionally biased region" description="Acidic residues" evidence="9">
    <location>
        <begin position="69"/>
        <end position="85"/>
    </location>
</feature>
<keyword evidence="7 10" id="KW-1133">Transmembrane helix</keyword>